<dbReference type="GO" id="GO:0005507">
    <property type="term" value="F:copper ion binding"/>
    <property type="evidence" value="ECO:0007669"/>
    <property type="project" value="InterPro"/>
</dbReference>
<dbReference type="SUPFAM" id="SSF49503">
    <property type="entry name" value="Cupredoxins"/>
    <property type="match status" value="3"/>
</dbReference>
<dbReference type="InterPro" id="IPR002355">
    <property type="entry name" value="Cu_oxidase_Cu_BS"/>
</dbReference>
<dbReference type="AlphaFoldDB" id="A0A1W1D1I4"/>
<sequence length="560" mass="62876">MKIASILYFLILLSSSLFSTTFDKQLPIPPLAPYTLVNNEKVFDMHIRASTHEFYTGIASNTYGINASVLGQTIRIRKGDKVKIKWNNHLNEATTMHGHGMHVPAMMDGGPKNKILPNTTWTINYSVNQEASTNWYHPHLMGKTAEHVYMGLAGLILIDEESENLNLPKTYGVDDIPLILQDKRFDSNKQIDYSPTTREIRRGYTSDIMLVNAVINPYVNVASKKVRFRLLNGSNGRVYHLAFSDNRFFHQIATDGGFLEAAVRLNTLTLSPGERAEIIVDFSNDFLSSIILKDTLDNLDILQIHIDKNVSVTEPLPSTLTTLNRYNISDSVKVRTFVLNMIGGHMAINSKTMDINRIDEVVPVNDVEIWDITNSMGMEHNFHIHATHFWIIERDGSVNNVPQNEQGYKDVVRIPPNSSVRIILKMTDFIDGDNGYMYHCHFLEHEDDGMMGQFTVVQNTRNPVADFDGDGLDNTTDLDDDNDAVLDIDDAFPFDASESIDTDGDGIGNNKDSDDDNDLFSDAEELIAGTNPLDKNSHPAYTWSPISMGDGIVIFVPTRK</sequence>
<protein>
    <submittedName>
        <fullName evidence="6">Multicopper oxidase</fullName>
    </submittedName>
</protein>
<dbReference type="CDD" id="cd04232">
    <property type="entry name" value="CuRO_1_CueO_FtsP"/>
    <property type="match status" value="1"/>
</dbReference>
<dbReference type="PANTHER" id="PTHR48267:SF1">
    <property type="entry name" value="BILIRUBIN OXIDASE"/>
    <property type="match status" value="1"/>
</dbReference>
<evidence type="ECO:0000256" key="2">
    <source>
        <dbReference type="ARBA" id="ARBA00023002"/>
    </source>
</evidence>
<dbReference type="GO" id="GO:0005509">
    <property type="term" value="F:calcium ion binding"/>
    <property type="evidence" value="ECO:0007669"/>
    <property type="project" value="InterPro"/>
</dbReference>
<dbReference type="InterPro" id="IPR008972">
    <property type="entry name" value="Cupredoxin"/>
</dbReference>
<evidence type="ECO:0000256" key="1">
    <source>
        <dbReference type="ARBA" id="ARBA00022723"/>
    </source>
</evidence>
<proteinExistence type="predicted"/>
<dbReference type="CDD" id="cd13890">
    <property type="entry name" value="CuRO_3_CueO_FtsP"/>
    <property type="match status" value="1"/>
</dbReference>
<dbReference type="InterPro" id="IPR011707">
    <property type="entry name" value="Cu-oxidase-like_N"/>
</dbReference>
<dbReference type="PROSITE" id="PS00080">
    <property type="entry name" value="MULTICOPPER_OXIDASE2"/>
    <property type="match status" value="1"/>
</dbReference>
<dbReference type="Gene3D" id="2.60.40.420">
    <property type="entry name" value="Cupredoxins - blue copper proteins"/>
    <property type="match status" value="3"/>
</dbReference>
<feature type="domain" description="Plastocyanin-like" evidence="4">
    <location>
        <begin position="340"/>
        <end position="457"/>
    </location>
</feature>
<feature type="region of interest" description="Disordered" evidence="3">
    <location>
        <begin position="495"/>
        <end position="519"/>
    </location>
</feature>
<accession>A0A1W1D1I4</accession>
<keyword evidence="1" id="KW-0479">Metal-binding</keyword>
<dbReference type="EMBL" id="FPHM01000322">
    <property type="protein sequence ID" value="SFV71873.1"/>
    <property type="molecule type" value="Genomic_DNA"/>
</dbReference>
<dbReference type="SUPFAM" id="SSF103647">
    <property type="entry name" value="TSP type-3 repeat"/>
    <property type="match status" value="1"/>
</dbReference>
<feature type="compositionally biased region" description="Acidic residues" evidence="3">
    <location>
        <begin position="495"/>
        <end position="504"/>
    </location>
</feature>
<reference evidence="6" key="1">
    <citation type="submission" date="2016-10" db="EMBL/GenBank/DDBJ databases">
        <authorList>
            <person name="de Groot N.N."/>
        </authorList>
    </citation>
    <scope>NUCLEOTIDE SEQUENCE</scope>
</reference>
<dbReference type="CDD" id="cd13867">
    <property type="entry name" value="CuRO_2_CueO_FtsP"/>
    <property type="match status" value="1"/>
</dbReference>
<dbReference type="InterPro" id="IPR028974">
    <property type="entry name" value="TSP_type-3_rpt"/>
</dbReference>
<keyword evidence="2" id="KW-0560">Oxidoreductase</keyword>
<feature type="domain" description="Plastocyanin-like" evidence="5">
    <location>
        <begin position="50"/>
        <end position="162"/>
    </location>
</feature>
<dbReference type="Pfam" id="PF07732">
    <property type="entry name" value="Cu-oxidase_3"/>
    <property type="match status" value="1"/>
</dbReference>
<name>A0A1W1D1I4_9ZZZZ</name>
<dbReference type="GO" id="GO:0016491">
    <property type="term" value="F:oxidoreductase activity"/>
    <property type="evidence" value="ECO:0007669"/>
    <property type="project" value="UniProtKB-KW"/>
</dbReference>
<evidence type="ECO:0000256" key="3">
    <source>
        <dbReference type="SAM" id="MobiDB-lite"/>
    </source>
</evidence>
<dbReference type="Pfam" id="PF07731">
    <property type="entry name" value="Cu-oxidase_2"/>
    <property type="match status" value="1"/>
</dbReference>
<dbReference type="InterPro" id="IPR011706">
    <property type="entry name" value="Cu-oxidase_C"/>
</dbReference>
<evidence type="ECO:0000259" key="4">
    <source>
        <dbReference type="Pfam" id="PF07731"/>
    </source>
</evidence>
<gene>
    <name evidence="6" type="ORF">MNB_SV-13-229</name>
</gene>
<evidence type="ECO:0000259" key="5">
    <source>
        <dbReference type="Pfam" id="PF07732"/>
    </source>
</evidence>
<evidence type="ECO:0000313" key="6">
    <source>
        <dbReference type="EMBL" id="SFV71873.1"/>
    </source>
</evidence>
<dbReference type="InterPro" id="IPR045087">
    <property type="entry name" value="Cu-oxidase_fam"/>
</dbReference>
<dbReference type="PANTHER" id="PTHR48267">
    <property type="entry name" value="CUPREDOXIN SUPERFAMILY PROTEIN"/>
    <property type="match status" value="1"/>
</dbReference>
<organism evidence="6">
    <name type="scientific">hydrothermal vent metagenome</name>
    <dbReference type="NCBI Taxonomy" id="652676"/>
    <lineage>
        <taxon>unclassified sequences</taxon>
        <taxon>metagenomes</taxon>
        <taxon>ecological metagenomes</taxon>
    </lineage>
</organism>